<reference evidence="2 3" key="1">
    <citation type="submission" date="2020-12" db="EMBL/GenBank/DDBJ databases">
        <title>Nonconservative transfer and diversity of a new family of integrative and conjugative elements associated with antibiotic resistance in zoonotic pathogen Streptococcus suis.</title>
        <authorList>
            <person name="Huang J."/>
        </authorList>
    </citation>
    <scope>NUCLEOTIDE SEQUENCE [LARGE SCALE GENOMIC DNA]</scope>
    <source>
        <strain evidence="2 3">YZDH1</strain>
    </source>
</reference>
<dbReference type="EMBL" id="CP065430">
    <property type="protein sequence ID" value="QPO26364.1"/>
    <property type="molecule type" value="Genomic_DNA"/>
</dbReference>
<protein>
    <submittedName>
        <fullName evidence="2">Phage tail protein</fullName>
    </submittedName>
</protein>
<proteinExistence type="predicted"/>
<evidence type="ECO:0000259" key="1">
    <source>
        <dbReference type="Pfam" id="PF06488"/>
    </source>
</evidence>
<sequence length="230" mass="25277">MTYQYDTREVTHGNANGFYAKIAKTETGDLELKKPYPFTGLRSTSFETSQESNAYYADNVEHVRLQGKKSTEGSITTYQIPKQFMIDHLGKKLTNSTPPALIDTGVNTNFIWGYAETVTDEFGAEIEEFHIWTNVKASAPKGSTTTDETSATPKEIEIPCTASPNNFIVDSEKKPVSEIVWRDDSKGTVRTKFDKLFAAKSPGKLIDFINEALGNTTATTTSTTSNSGGS</sequence>
<feature type="domain" description="Phage tail tube protein N-terminal" evidence="1">
    <location>
        <begin position="3"/>
        <end position="197"/>
    </location>
</feature>
<dbReference type="RefSeq" id="WP_043024728.1">
    <property type="nucleotide sequence ID" value="NZ_CEDT01000030.1"/>
</dbReference>
<organism evidence="2 3">
    <name type="scientific">Streptococcus suis</name>
    <dbReference type="NCBI Taxonomy" id="1307"/>
    <lineage>
        <taxon>Bacteria</taxon>
        <taxon>Bacillati</taxon>
        <taxon>Bacillota</taxon>
        <taxon>Bacilli</taxon>
        <taxon>Lactobacillales</taxon>
        <taxon>Streptococcaceae</taxon>
        <taxon>Streptococcus</taxon>
    </lineage>
</organism>
<accession>A0A0Z8HMK5</accession>
<dbReference type="AlphaFoldDB" id="A0A0Z8HMK5"/>
<gene>
    <name evidence="2" type="ORF">I5V48_10500</name>
</gene>
<name>A0A0Z8HMK5_STRSU</name>
<evidence type="ECO:0000313" key="3">
    <source>
        <dbReference type="Proteomes" id="UP000594569"/>
    </source>
</evidence>
<dbReference type="Pfam" id="PF06488">
    <property type="entry name" value="L_lac_phage_MSP"/>
    <property type="match status" value="1"/>
</dbReference>
<dbReference type="InterPro" id="IPR046764">
    <property type="entry name" value="L_lac_phage_MSP_N"/>
</dbReference>
<dbReference type="Proteomes" id="UP000594569">
    <property type="component" value="Chromosome"/>
</dbReference>
<evidence type="ECO:0000313" key="2">
    <source>
        <dbReference type="EMBL" id="QPO26364.1"/>
    </source>
</evidence>